<accession>A0A5B6TJ70</accession>
<protein>
    <recommendedName>
        <fullName evidence="1">MoxR-vWA-beta-propeller ternary system domain-containing protein</fullName>
    </recommendedName>
</protein>
<gene>
    <name evidence="2" type="ORF">FOA19_08705</name>
</gene>
<proteinExistence type="predicted"/>
<dbReference type="OrthoDB" id="886582at2"/>
<reference evidence="2 3" key="1">
    <citation type="submission" date="2019-07" db="EMBL/GenBank/DDBJ databases">
        <title>Rufibacter sp. nov., isolated from lake sediment.</title>
        <authorList>
            <person name="Qu J.-H."/>
        </authorList>
    </citation>
    <scope>NUCLEOTIDE SEQUENCE [LARGE SCALE GENOMIC DNA]</scope>
    <source>
        <strain evidence="2 3">NBS58-1</strain>
    </source>
</reference>
<keyword evidence="3" id="KW-1185">Reference proteome</keyword>
<dbReference type="Proteomes" id="UP000324133">
    <property type="component" value="Unassembled WGS sequence"/>
</dbReference>
<dbReference type="InterPro" id="IPR045549">
    <property type="entry name" value="bpX4"/>
</dbReference>
<name>A0A5B6TJ70_9BACT</name>
<dbReference type="AlphaFoldDB" id="A0A5B6TJ70"/>
<dbReference type="Pfam" id="PF19920">
    <property type="entry name" value="bpX4"/>
    <property type="match status" value="1"/>
</dbReference>
<feature type="domain" description="MoxR-vWA-beta-propeller ternary system" evidence="1">
    <location>
        <begin position="2"/>
        <end position="181"/>
    </location>
</feature>
<comment type="caution">
    <text evidence="2">The sequence shown here is derived from an EMBL/GenBank/DDBJ whole genome shotgun (WGS) entry which is preliminary data.</text>
</comment>
<organism evidence="2 3">
    <name type="scientific">Rufibacter hautae</name>
    <dbReference type="NCBI Taxonomy" id="2595005"/>
    <lineage>
        <taxon>Bacteria</taxon>
        <taxon>Pseudomonadati</taxon>
        <taxon>Bacteroidota</taxon>
        <taxon>Cytophagia</taxon>
        <taxon>Cytophagales</taxon>
        <taxon>Hymenobacteraceae</taxon>
        <taxon>Rufibacter</taxon>
    </lineage>
</organism>
<evidence type="ECO:0000259" key="1">
    <source>
        <dbReference type="Pfam" id="PF19920"/>
    </source>
</evidence>
<evidence type="ECO:0000313" key="3">
    <source>
        <dbReference type="Proteomes" id="UP000324133"/>
    </source>
</evidence>
<evidence type="ECO:0000313" key="2">
    <source>
        <dbReference type="EMBL" id="KAA3440712.1"/>
    </source>
</evidence>
<dbReference type="RefSeq" id="WP_149090342.1">
    <property type="nucleotide sequence ID" value="NZ_VKKY01000001.1"/>
</dbReference>
<dbReference type="EMBL" id="VKKY01000001">
    <property type="protein sequence ID" value="KAA3440712.1"/>
    <property type="molecule type" value="Genomic_DNA"/>
</dbReference>
<sequence length="182" mass="20506">MKVTPEEEDLVTELLALEYEKESLNYPFTPPAFDGPAALWGAQTVYSASQLLLYRENQAEELSFLLPAYSNTLTPEAVLSIDLCLRFLPPLLEQASSIDNQDALISVLEQHLQQWHYSAVGYDLALENLSFETVLSDNCLLQLYADRVIQRKSRRLAEHAPIQTQIKASLGHYASTFWSALS</sequence>